<feature type="region of interest" description="Disordered" evidence="1">
    <location>
        <begin position="69"/>
        <end position="90"/>
    </location>
</feature>
<name>A0ABD1MYE6_9FABA</name>
<comment type="caution">
    <text evidence="2">The sequence shown here is derived from an EMBL/GenBank/DDBJ whole genome shotgun (WGS) entry which is preliminary data.</text>
</comment>
<feature type="compositionally biased region" description="Low complexity" evidence="1">
    <location>
        <begin position="69"/>
        <end position="87"/>
    </location>
</feature>
<proteinExistence type="predicted"/>
<dbReference type="EMBL" id="JBGMDY010000003">
    <property type="protein sequence ID" value="KAL2340666.1"/>
    <property type="molecule type" value="Genomic_DNA"/>
</dbReference>
<evidence type="ECO:0000313" key="2">
    <source>
        <dbReference type="EMBL" id="KAL2340666.1"/>
    </source>
</evidence>
<gene>
    <name evidence="2" type="ORF">Fmac_008606</name>
</gene>
<accession>A0ABD1MYE6</accession>
<keyword evidence="3" id="KW-1185">Reference proteome</keyword>
<dbReference type="Proteomes" id="UP001603857">
    <property type="component" value="Unassembled WGS sequence"/>
</dbReference>
<evidence type="ECO:0000313" key="3">
    <source>
        <dbReference type="Proteomes" id="UP001603857"/>
    </source>
</evidence>
<organism evidence="2 3">
    <name type="scientific">Flemingia macrophylla</name>
    <dbReference type="NCBI Taxonomy" id="520843"/>
    <lineage>
        <taxon>Eukaryota</taxon>
        <taxon>Viridiplantae</taxon>
        <taxon>Streptophyta</taxon>
        <taxon>Embryophyta</taxon>
        <taxon>Tracheophyta</taxon>
        <taxon>Spermatophyta</taxon>
        <taxon>Magnoliopsida</taxon>
        <taxon>eudicotyledons</taxon>
        <taxon>Gunneridae</taxon>
        <taxon>Pentapetalae</taxon>
        <taxon>rosids</taxon>
        <taxon>fabids</taxon>
        <taxon>Fabales</taxon>
        <taxon>Fabaceae</taxon>
        <taxon>Papilionoideae</taxon>
        <taxon>50 kb inversion clade</taxon>
        <taxon>NPAAA clade</taxon>
        <taxon>indigoferoid/millettioid clade</taxon>
        <taxon>Phaseoleae</taxon>
        <taxon>Flemingia</taxon>
    </lineage>
</organism>
<dbReference type="AlphaFoldDB" id="A0ABD1MYE6"/>
<sequence length="159" mass="17752">MFMYKAQVKSIYEIISLIETHLTNHKYISKNALNYAPMSHPIRAVPISSHIALHTPSTRKLDPSKLLTAAPPTTAVTPPSPASASPPRVQPMTTAGGCFDQRLRAPLLCRPLPRRCRLPPPHPPLARRGRYGRTESWYGHSEVHLCIMAVAIFCSWLRP</sequence>
<protein>
    <submittedName>
        <fullName evidence="2">Uncharacterized protein</fullName>
    </submittedName>
</protein>
<reference evidence="2 3" key="1">
    <citation type="submission" date="2024-08" db="EMBL/GenBank/DDBJ databases">
        <title>Insights into the chromosomal genome structure of Flemingia macrophylla.</title>
        <authorList>
            <person name="Ding Y."/>
            <person name="Zhao Y."/>
            <person name="Bi W."/>
            <person name="Wu M."/>
            <person name="Zhao G."/>
            <person name="Gong Y."/>
            <person name="Li W."/>
            <person name="Zhang P."/>
        </authorList>
    </citation>
    <scope>NUCLEOTIDE SEQUENCE [LARGE SCALE GENOMIC DNA]</scope>
    <source>
        <strain evidence="2">DYQJB</strain>
        <tissue evidence="2">Leaf</tissue>
    </source>
</reference>
<evidence type="ECO:0000256" key="1">
    <source>
        <dbReference type="SAM" id="MobiDB-lite"/>
    </source>
</evidence>